<dbReference type="Proteomes" id="UP000190777">
    <property type="component" value="Unassembled WGS sequence"/>
</dbReference>
<dbReference type="EMBL" id="MXAP01000190">
    <property type="protein sequence ID" value="OPH33174.1"/>
    <property type="molecule type" value="Genomic_DNA"/>
</dbReference>
<reference evidence="2 4" key="1">
    <citation type="submission" date="2017-03" db="EMBL/GenBank/DDBJ databases">
        <title>Draft genome sequence of Moraxella equi CCUG 4950T type strain.</title>
        <authorList>
            <person name="Salva-Serra F."/>
            <person name="Engstrom-Jakobsson H."/>
            <person name="Thorell K."/>
            <person name="Jaen-Luchoro D."/>
            <person name="Gonzales-Siles L."/>
            <person name="Karlsson R."/>
            <person name="Yazdan S."/>
            <person name="Boulund F."/>
            <person name="Johnning A."/>
            <person name="Engstrand L."/>
            <person name="Kristiansson E."/>
            <person name="Moore E."/>
        </authorList>
    </citation>
    <scope>NUCLEOTIDE SEQUENCE [LARGE SCALE GENOMIC DNA]</scope>
    <source>
        <strain evidence="2 4">CCUG 4950</strain>
    </source>
</reference>
<dbReference type="AlphaFoldDB" id="A0A378QUS3"/>
<accession>A0A378QUS3</accession>
<keyword evidence="1" id="KW-1133">Transmembrane helix</keyword>
<evidence type="ECO:0000313" key="2">
    <source>
        <dbReference type="EMBL" id="OPH33174.1"/>
    </source>
</evidence>
<evidence type="ECO:0000313" key="3">
    <source>
        <dbReference type="EMBL" id="STZ04182.1"/>
    </source>
</evidence>
<dbReference type="Proteomes" id="UP000254618">
    <property type="component" value="Unassembled WGS sequence"/>
</dbReference>
<dbReference type="RefSeq" id="WP_079326768.1">
    <property type="nucleotide sequence ID" value="NZ_UGQF01000001.1"/>
</dbReference>
<evidence type="ECO:0000313" key="5">
    <source>
        <dbReference type="Proteomes" id="UP000254618"/>
    </source>
</evidence>
<evidence type="ECO:0000313" key="4">
    <source>
        <dbReference type="Proteomes" id="UP000190777"/>
    </source>
</evidence>
<keyword evidence="1" id="KW-0812">Transmembrane</keyword>
<sequence length="114" mass="13829">MNKNDENFEIKTIIYVAKDMVIFPKTIYLLLPIIIFCSLFLVPENYTEFTFFAKNMNGAYHNRWLYDMMVLYYLILFLVIFIKTTFFEISRPYRTLLTKQALIQKVCYTHPWLI</sequence>
<feature type="transmembrane region" description="Helical" evidence="1">
    <location>
        <begin position="70"/>
        <end position="89"/>
    </location>
</feature>
<gene>
    <name evidence="2" type="ORF">B5J93_13135</name>
    <name evidence="3" type="ORF">NCTC11012_02449</name>
</gene>
<evidence type="ECO:0000256" key="1">
    <source>
        <dbReference type="SAM" id="Phobius"/>
    </source>
</evidence>
<organism evidence="3 5">
    <name type="scientific">Moraxella equi</name>
    <dbReference type="NCBI Taxonomy" id="60442"/>
    <lineage>
        <taxon>Bacteria</taxon>
        <taxon>Pseudomonadati</taxon>
        <taxon>Pseudomonadota</taxon>
        <taxon>Gammaproteobacteria</taxon>
        <taxon>Moraxellales</taxon>
        <taxon>Moraxellaceae</taxon>
        <taxon>Moraxella</taxon>
    </lineage>
</organism>
<proteinExistence type="predicted"/>
<dbReference type="EMBL" id="UGQF01000001">
    <property type="protein sequence ID" value="STZ04182.1"/>
    <property type="molecule type" value="Genomic_DNA"/>
</dbReference>
<name>A0A378QUS3_9GAMM</name>
<feature type="transmembrane region" description="Helical" evidence="1">
    <location>
        <begin position="21"/>
        <end position="42"/>
    </location>
</feature>
<protein>
    <submittedName>
        <fullName evidence="3">Uncharacterized protein</fullName>
    </submittedName>
</protein>
<reference evidence="3 5" key="2">
    <citation type="submission" date="2018-06" db="EMBL/GenBank/DDBJ databases">
        <authorList>
            <consortium name="Pathogen Informatics"/>
            <person name="Doyle S."/>
        </authorList>
    </citation>
    <scope>NUCLEOTIDE SEQUENCE [LARGE SCALE GENOMIC DNA]</scope>
    <source>
        <strain evidence="3 5">NCTC11012</strain>
    </source>
</reference>
<keyword evidence="4" id="KW-1185">Reference proteome</keyword>
<keyword evidence="1" id="KW-0472">Membrane</keyword>